<reference evidence="4 5" key="1">
    <citation type="submission" date="2019-12" db="EMBL/GenBank/DDBJ databases">
        <title>Nocardia macrotermitis sp. nov. and Nocardia aurantia sp. nov., isolated from the gut of the fungus growing-termite Macrotermes natalensis.</title>
        <authorList>
            <person name="Christine B."/>
            <person name="Rene B."/>
        </authorList>
    </citation>
    <scope>NUCLEOTIDE SEQUENCE [LARGE SCALE GENOMIC DNA]</scope>
    <source>
        <strain evidence="4 5">DSM 102126</strain>
    </source>
</reference>
<dbReference type="InterPro" id="IPR006162">
    <property type="entry name" value="Ppantetheine_attach_site"/>
</dbReference>
<dbReference type="PROSITE" id="PS00012">
    <property type="entry name" value="PHOSPHOPANTETHEINE"/>
    <property type="match status" value="1"/>
</dbReference>
<dbReference type="EMBL" id="WUTW01000011">
    <property type="protein sequence ID" value="MXQ68224.1"/>
    <property type="molecule type" value="Genomic_DNA"/>
</dbReference>
<dbReference type="InterPro" id="IPR036736">
    <property type="entry name" value="ACP-like_sf"/>
</dbReference>
<organism evidence="4 5">
    <name type="scientific">Actinomadura rayongensis</name>
    <dbReference type="NCBI Taxonomy" id="1429076"/>
    <lineage>
        <taxon>Bacteria</taxon>
        <taxon>Bacillati</taxon>
        <taxon>Actinomycetota</taxon>
        <taxon>Actinomycetes</taxon>
        <taxon>Streptosporangiales</taxon>
        <taxon>Thermomonosporaceae</taxon>
        <taxon>Actinomadura</taxon>
    </lineage>
</organism>
<dbReference type="Proteomes" id="UP000431901">
    <property type="component" value="Unassembled WGS sequence"/>
</dbReference>
<dbReference type="InterPro" id="IPR009081">
    <property type="entry name" value="PP-bd_ACP"/>
</dbReference>
<evidence type="ECO:0000256" key="1">
    <source>
        <dbReference type="ARBA" id="ARBA00022450"/>
    </source>
</evidence>
<dbReference type="RefSeq" id="WP_161106411.1">
    <property type="nucleotide sequence ID" value="NZ_JBHLYI010000014.1"/>
</dbReference>
<dbReference type="PROSITE" id="PS50075">
    <property type="entry name" value="CARRIER"/>
    <property type="match status" value="1"/>
</dbReference>
<evidence type="ECO:0000256" key="2">
    <source>
        <dbReference type="ARBA" id="ARBA00022553"/>
    </source>
</evidence>
<dbReference type="SUPFAM" id="SSF47336">
    <property type="entry name" value="ACP-like"/>
    <property type="match status" value="1"/>
</dbReference>
<sequence length="87" mass="9338">MAQLTIDDLRRILREAAGDVQDIDLDGDVMDLEFEAIGYDSLALLEAGSRIERAHGITLDDGLITEAATPRDLLTAVNEVLAEADAA</sequence>
<comment type="caution">
    <text evidence="4">The sequence shown here is derived from an EMBL/GenBank/DDBJ whole genome shotgun (WGS) entry which is preliminary data.</text>
</comment>
<dbReference type="AlphaFoldDB" id="A0A6I4WMQ7"/>
<keyword evidence="2" id="KW-0597">Phosphoprotein</keyword>
<keyword evidence="5" id="KW-1185">Reference proteome</keyword>
<name>A0A6I4WMQ7_9ACTN</name>
<keyword evidence="1" id="KW-0596">Phosphopantetheine</keyword>
<dbReference type="Pfam" id="PF00550">
    <property type="entry name" value="PP-binding"/>
    <property type="match status" value="1"/>
</dbReference>
<dbReference type="Gene3D" id="1.10.1200.10">
    <property type="entry name" value="ACP-like"/>
    <property type="match status" value="1"/>
</dbReference>
<evidence type="ECO:0000313" key="4">
    <source>
        <dbReference type="EMBL" id="MXQ68224.1"/>
    </source>
</evidence>
<evidence type="ECO:0000259" key="3">
    <source>
        <dbReference type="PROSITE" id="PS50075"/>
    </source>
</evidence>
<gene>
    <name evidence="4" type="ORF">GQ466_29830</name>
</gene>
<proteinExistence type="predicted"/>
<accession>A0A6I4WMQ7</accession>
<protein>
    <submittedName>
        <fullName evidence="4">Acyl carrier protein</fullName>
    </submittedName>
</protein>
<feature type="domain" description="Carrier" evidence="3">
    <location>
        <begin position="1"/>
        <end position="81"/>
    </location>
</feature>
<dbReference type="OrthoDB" id="3537906at2"/>
<evidence type="ECO:0000313" key="5">
    <source>
        <dbReference type="Proteomes" id="UP000431901"/>
    </source>
</evidence>